<keyword evidence="3" id="KW-0378">Hydrolase</keyword>
<keyword evidence="8" id="KW-1185">Reference proteome</keyword>
<dbReference type="PANTHER" id="PTHR11717:SF7">
    <property type="entry name" value="LOW MOLECULAR WEIGHT PHOSPHOTYROSINE PROTEIN PHOSPHATASE"/>
    <property type="match status" value="1"/>
</dbReference>
<dbReference type="Gene3D" id="3.40.50.2300">
    <property type="match status" value="1"/>
</dbReference>
<dbReference type="PRINTS" id="PR00719">
    <property type="entry name" value="LMWPTPASE"/>
</dbReference>
<dbReference type="RefSeq" id="WP_027275540.1">
    <property type="nucleotide sequence ID" value="NZ_BRLH01000015.1"/>
</dbReference>
<gene>
    <name evidence="7" type="primary">yfkJ</name>
    <name evidence="7" type="ORF">SOASR030_35250</name>
</gene>
<dbReference type="PANTHER" id="PTHR11717">
    <property type="entry name" value="LOW MOLECULAR WEIGHT PROTEIN TYROSINE PHOSPHATASE"/>
    <property type="match status" value="1"/>
</dbReference>
<dbReference type="GO" id="GO:0004725">
    <property type="term" value="F:protein tyrosine phosphatase activity"/>
    <property type="evidence" value="ECO:0007669"/>
    <property type="project" value="UniProtKB-EC"/>
</dbReference>
<dbReference type="InterPro" id="IPR017867">
    <property type="entry name" value="Tyr_phospatase_low_mol_wt"/>
</dbReference>
<feature type="active site" evidence="5">
    <location>
        <position position="23"/>
    </location>
</feature>
<protein>
    <recommendedName>
        <fullName evidence="2">protein-tyrosine-phosphatase</fullName>
        <ecNumber evidence="2">3.1.3.48</ecNumber>
    </recommendedName>
</protein>
<dbReference type="AlphaFoldDB" id="A0AAV5N928"/>
<evidence type="ECO:0000313" key="8">
    <source>
        <dbReference type="Proteomes" id="UP001058124"/>
    </source>
</evidence>
<accession>A0AAV5N928</accession>
<keyword evidence="4" id="KW-0904">Protein phosphatase</keyword>
<feature type="active site" description="Proton donor" evidence="5">
    <location>
        <position position="134"/>
    </location>
</feature>
<reference evidence="7" key="1">
    <citation type="submission" date="2022-06" db="EMBL/GenBank/DDBJ databases">
        <title>Draft genome sequences of Leminorella grimontii str. JCM5902.</title>
        <authorList>
            <person name="Wakabayashi Y."/>
            <person name="Kojima K."/>
        </authorList>
    </citation>
    <scope>NUCLEOTIDE SEQUENCE</scope>
    <source>
        <strain evidence="7">JCM 5902</strain>
    </source>
</reference>
<comment type="caution">
    <text evidence="7">The sequence shown here is derived from an EMBL/GenBank/DDBJ whole genome shotgun (WGS) entry which is preliminary data.</text>
</comment>
<feature type="active site" description="Nucleophile" evidence="5">
    <location>
        <position position="17"/>
    </location>
</feature>
<evidence type="ECO:0000256" key="5">
    <source>
        <dbReference type="PIRSR" id="PIRSR617867-1"/>
    </source>
</evidence>
<evidence type="ECO:0000259" key="6">
    <source>
        <dbReference type="SMART" id="SM00226"/>
    </source>
</evidence>
<organism evidence="7 8">
    <name type="scientific">Leminorella grimontii</name>
    <dbReference type="NCBI Taxonomy" id="82981"/>
    <lineage>
        <taxon>Bacteria</taxon>
        <taxon>Pseudomonadati</taxon>
        <taxon>Pseudomonadota</taxon>
        <taxon>Gammaproteobacteria</taxon>
        <taxon>Enterobacterales</taxon>
        <taxon>Budviciaceae</taxon>
        <taxon>Leminorella</taxon>
    </lineage>
</organism>
<evidence type="ECO:0000256" key="4">
    <source>
        <dbReference type="ARBA" id="ARBA00022912"/>
    </source>
</evidence>
<dbReference type="CDD" id="cd16343">
    <property type="entry name" value="LMWPTP"/>
    <property type="match status" value="1"/>
</dbReference>
<evidence type="ECO:0000313" key="7">
    <source>
        <dbReference type="EMBL" id="GKX57413.1"/>
    </source>
</evidence>
<dbReference type="InterPro" id="IPR036196">
    <property type="entry name" value="Ptyr_pPase_sf"/>
</dbReference>
<comment type="similarity">
    <text evidence="1">Belongs to the low molecular weight phosphotyrosine protein phosphatase family.</text>
</comment>
<dbReference type="EMBL" id="BRLH01000015">
    <property type="protein sequence ID" value="GKX57413.1"/>
    <property type="molecule type" value="Genomic_DNA"/>
</dbReference>
<sequence>MKQKAGKKEVIVVEFVCLGNICRSPMAEGIFRHLVAQVGLSERIEVRSAGTERWNVGNPPHRGTQEVLRRWGIDFSTMRASLLKRDDIGKVDYLIAMDSGNIDDIRDIAGTPFIDHLYKLMDFVPNADIADVPDPYYTGDFAQTERLVEAGARALLEAIGREHGLNV</sequence>
<dbReference type="Pfam" id="PF01451">
    <property type="entry name" value="LMWPc"/>
    <property type="match status" value="1"/>
</dbReference>
<dbReference type="SMART" id="SM00226">
    <property type="entry name" value="LMWPc"/>
    <property type="match status" value="1"/>
</dbReference>
<proteinExistence type="inferred from homology"/>
<dbReference type="InterPro" id="IPR023485">
    <property type="entry name" value="Ptyr_pPase"/>
</dbReference>
<evidence type="ECO:0000256" key="1">
    <source>
        <dbReference type="ARBA" id="ARBA00011063"/>
    </source>
</evidence>
<name>A0AAV5N928_9GAMM</name>
<dbReference type="Proteomes" id="UP001058124">
    <property type="component" value="Unassembled WGS sequence"/>
</dbReference>
<feature type="domain" description="Phosphotyrosine protein phosphatase I" evidence="6">
    <location>
        <begin position="11"/>
        <end position="158"/>
    </location>
</feature>
<dbReference type="SUPFAM" id="SSF52788">
    <property type="entry name" value="Phosphotyrosine protein phosphatases I"/>
    <property type="match status" value="1"/>
</dbReference>
<dbReference type="InterPro" id="IPR050438">
    <property type="entry name" value="LMW_PTPase"/>
</dbReference>
<evidence type="ECO:0000256" key="2">
    <source>
        <dbReference type="ARBA" id="ARBA00013064"/>
    </source>
</evidence>
<dbReference type="EC" id="3.1.3.48" evidence="2"/>
<evidence type="ECO:0000256" key="3">
    <source>
        <dbReference type="ARBA" id="ARBA00022801"/>
    </source>
</evidence>